<comment type="caution">
    <text evidence="2">The sequence shown here is derived from an EMBL/GenBank/DDBJ whole genome shotgun (WGS) entry which is preliminary data.</text>
</comment>
<reference evidence="2 3" key="1">
    <citation type="submission" date="2015-02" db="EMBL/GenBank/DDBJ databases">
        <title>Draft genome sequences of ten Microbacterium spp. with emphasis on heavy metal contaminated environments.</title>
        <authorList>
            <person name="Corretto E."/>
        </authorList>
    </citation>
    <scope>NUCLEOTIDE SEQUENCE [LARGE SCALE GENOMIC DNA]</scope>
    <source>
        <strain evidence="2 3">DSM 12510</strain>
    </source>
</reference>
<sequence>MLDLVDNPEEQVHRFGEVRFGRGLWPSNPPRVEPGSLEEADAIAAHWSTLTQSQTTRPAPRRSQPSAPSTAGRRLATRSQQTTGRFKRRVLIYLLRQGFCVADPNDRDSMFTDLTGSPATAASTVGLEPWFIHIRISRPEDIAATLRNVSEKAQIEASEWPVSIMARPGYDVEGSYAVMPLRVLAAIVAGSALEKPVTQQPASLSDRTAGGHSPPLCRRRVVPAPQMELRQCCITPASNSFGRGRGPPSPSRRTTAGLQSWAVLRCVPWTLPRRNRAQACQRDTRLAAARSRRTR</sequence>
<organism evidence="2 3">
    <name type="scientific">Microbacterium terrae</name>
    <dbReference type="NCBI Taxonomy" id="69369"/>
    <lineage>
        <taxon>Bacteria</taxon>
        <taxon>Bacillati</taxon>
        <taxon>Actinomycetota</taxon>
        <taxon>Actinomycetes</taxon>
        <taxon>Micrococcales</taxon>
        <taxon>Microbacteriaceae</taxon>
        <taxon>Microbacterium</taxon>
    </lineage>
</organism>
<evidence type="ECO:0000313" key="3">
    <source>
        <dbReference type="Proteomes" id="UP000033956"/>
    </source>
</evidence>
<feature type="region of interest" description="Disordered" evidence="1">
    <location>
        <begin position="50"/>
        <end position="82"/>
    </location>
</feature>
<dbReference type="Proteomes" id="UP000033956">
    <property type="component" value="Unassembled WGS sequence"/>
</dbReference>
<gene>
    <name evidence="2" type="ORF">RS81_00090</name>
</gene>
<accession>A0A0M2HGF4</accession>
<protein>
    <submittedName>
        <fullName evidence="2">Uncharacterized protein</fullName>
    </submittedName>
</protein>
<dbReference type="PATRIC" id="fig|92835.4.peg.97"/>
<evidence type="ECO:0000256" key="1">
    <source>
        <dbReference type="SAM" id="MobiDB-lite"/>
    </source>
</evidence>
<feature type="compositionally biased region" description="Low complexity" evidence="1">
    <location>
        <begin position="54"/>
        <end position="71"/>
    </location>
</feature>
<dbReference type="EMBL" id="JYIZ01000015">
    <property type="protein sequence ID" value="KJL45759.1"/>
    <property type="molecule type" value="Genomic_DNA"/>
</dbReference>
<proteinExistence type="predicted"/>
<dbReference type="AlphaFoldDB" id="A0A0M2HGF4"/>
<name>A0A0M2HGF4_9MICO</name>
<evidence type="ECO:0000313" key="2">
    <source>
        <dbReference type="EMBL" id="KJL45759.1"/>
    </source>
</evidence>
<keyword evidence="3" id="KW-1185">Reference proteome</keyword>